<dbReference type="PANTHER" id="PTHR38039:SF1">
    <property type="entry name" value="TOXIN YOEB"/>
    <property type="match status" value="1"/>
</dbReference>
<dbReference type="GO" id="GO:0004519">
    <property type="term" value="F:endonuclease activity"/>
    <property type="evidence" value="ECO:0007669"/>
    <property type="project" value="UniProtKB-KW"/>
</dbReference>
<protein>
    <recommendedName>
        <fullName evidence="6">Putative mRNA interferase YoeB</fullName>
    </recommendedName>
</protein>
<evidence type="ECO:0000256" key="6">
    <source>
        <dbReference type="ARBA" id="ARBA00030388"/>
    </source>
</evidence>
<dbReference type="GO" id="GO:0006401">
    <property type="term" value="P:RNA catabolic process"/>
    <property type="evidence" value="ECO:0007669"/>
    <property type="project" value="InterPro"/>
</dbReference>
<dbReference type="InterPro" id="IPR035093">
    <property type="entry name" value="RelE/ParE_toxin_dom_sf"/>
</dbReference>
<dbReference type="InterPro" id="IPR009614">
    <property type="entry name" value="YoeB_toxin"/>
</dbReference>
<organism evidence="7 8">
    <name type="scientific">Pedobacter paludis</name>
    <dbReference type="NCBI Taxonomy" id="2203212"/>
    <lineage>
        <taxon>Bacteria</taxon>
        <taxon>Pseudomonadati</taxon>
        <taxon>Bacteroidota</taxon>
        <taxon>Sphingobacteriia</taxon>
        <taxon>Sphingobacteriales</taxon>
        <taxon>Sphingobacteriaceae</taxon>
        <taxon>Pedobacter</taxon>
    </lineage>
</organism>
<accession>A0A317F1H7</accession>
<proteinExistence type="inferred from homology"/>
<name>A0A317F1H7_9SPHI</name>
<evidence type="ECO:0000256" key="4">
    <source>
        <dbReference type="ARBA" id="ARBA00022759"/>
    </source>
</evidence>
<dbReference type="GO" id="GO:0016787">
    <property type="term" value="F:hydrolase activity"/>
    <property type="evidence" value="ECO:0007669"/>
    <property type="project" value="UniProtKB-KW"/>
</dbReference>
<keyword evidence="4" id="KW-0255">Endonuclease</keyword>
<dbReference type="Pfam" id="PF06769">
    <property type="entry name" value="YoeB_toxin"/>
    <property type="match status" value="1"/>
</dbReference>
<dbReference type="Proteomes" id="UP000245391">
    <property type="component" value="Unassembled WGS sequence"/>
</dbReference>
<evidence type="ECO:0000313" key="7">
    <source>
        <dbReference type="EMBL" id="PWS31306.1"/>
    </source>
</evidence>
<dbReference type="AlphaFoldDB" id="A0A317F1H7"/>
<evidence type="ECO:0000256" key="2">
    <source>
        <dbReference type="ARBA" id="ARBA00022649"/>
    </source>
</evidence>
<reference evidence="8" key="1">
    <citation type="submission" date="2018-05" db="EMBL/GenBank/DDBJ databases">
        <title>Pedobacter paludis sp. nov., isolated from wetland soil.</title>
        <authorList>
            <person name="Zhang Y."/>
        </authorList>
    </citation>
    <scope>NUCLEOTIDE SEQUENCE [LARGE SCALE GENOMIC DNA]</scope>
    <source>
        <strain evidence="8">R-8</strain>
    </source>
</reference>
<dbReference type="Gene3D" id="3.30.2310.20">
    <property type="entry name" value="RelE-like"/>
    <property type="match status" value="1"/>
</dbReference>
<comment type="similarity">
    <text evidence="1">Belongs to the YoeB family.</text>
</comment>
<keyword evidence="8" id="KW-1185">Reference proteome</keyword>
<evidence type="ECO:0000256" key="5">
    <source>
        <dbReference type="ARBA" id="ARBA00022801"/>
    </source>
</evidence>
<dbReference type="NCBIfam" id="TIGR02116">
    <property type="entry name" value="toxin_Txe_YoeB"/>
    <property type="match status" value="1"/>
</dbReference>
<sequence length="91" mass="10644">MEVIYAPKAIEHLNYWKKSGNKAIQKKIKQLILAIQENPFEGIGKPEPLKYELSGSWSRRINEELRIIYEIHDDGLIIILEIQSLKGHYNK</sequence>
<dbReference type="OrthoDB" id="9801102at2"/>
<gene>
    <name evidence="7" type="ORF">DF947_11920</name>
</gene>
<dbReference type="EMBL" id="QGNY01000004">
    <property type="protein sequence ID" value="PWS31306.1"/>
    <property type="molecule type" value="Genomic_DNA"/>
</dbReference>
<comment type="caution">
    <text evidence="7">The sequence shown here is derived from an EMBL/GenBank/DDBJ whole genome shotgun (WGS) entry which is preliminary data.</text>
</comment>
<evidence type="ECO:0000256" key="1">
    <source>
        <dbReference type="ARBA" id="ARBA00008172"/>
    </source>
</evidence>
<evidence type="ECO:0000256" key="3">
    <source>
        <dbReference type="ARBA" id="ARBA00022722"/>
    </source>
</evidence>
<keyword evidence="3" id="KW-0540">Nuclease</keyword>
<keyword evidence="2" id="KW-1277">Toxin-antitoxin system</keyword>
<keyword evidence="5" id="KW-0378">Hydrolase</keyword>
<dbReference type="PANTHER" id="PTHR38039">
    <property type="entry name" value="TOXIN YOEB"/>
    <property type="match status" value="1"/>
</dbReference>
<dbReference type="SUPFAM" id="SSF143011">
    <property type="entry name" value="RelE-like"/>
    <property type="match status" value="1"/>
</dbReference>
<dbReference type="RefSeq" id="WP_109930064.1">
    <property type="nucleotide sequence ID" value="NZ_QGNY01000004.1"/>
</dbReference>
<evidence type="ECO:0000313" key="8">
    <source>
        <dbReference type="Proteomes" id="UP000245391"/>
    </source>
</evidence>